<dbReference type="GO" id="GO:0016020">
    <property type="term" value="C:membrane"/>
    <property type="evidence" value="ECO:0007669"/>
    <property type="project" value="InterPro"/>
</dbReference>
<evidence type="ECO:0008006" key="9">
    <source>
        <dbReference type="Google" id="ProtNLM"/>
    </source>
</evidence>
<keyword evidence="4" id="KW-0472">Membrane</keyword>
<evidence type="ECO:0000256" key="4">
    <source>
        <dbReference type="SAM" id="Phobius"/>
    </source>
</evidence>
<comment type="caution">
    <text evidence="7">The sequence shown here is derived from an EMBL/GenBank/DDBJ whole genome shotgun (WGS) entry which is preliminary data.</text>
</comment>
<dbReference type="PROSITE" id="PS50885">
    <property type="entry name" value="HAMP"/>
    <property type="match status" value="1"/>
</dbReference>
<feature type="domain" description="Methyl-accepting transducer" evidence="5">
    <location>
        <begin position="328"/>
        <end position="574"/>
    </location>
</feature>
<dbReference type="PANTHER" id="PTHR32089">
    <property type="entry name" value="METHYL-ACCEPTING CHEMOTAXIS PROTEIN MCPB"/>
    <property type="match status" value="1"/>
</dbReference>
<dbReference type="AlphaFoldDB" id="A0A255XMM0"/>
<name>A0A255XMM0_9PROT</name>
<feature type="domain" description="HAMP" evidence="6">
    <location>
        <begin position="241"/>
        <end position="294"/>
    </location>
</feature>
<protein>
    <recommendedName>
        <fullName evidence="9">Methyl-accepting chemotaxis protein</fullName>
    </recommendedName>
</protein>
<evidence type="ECO:0000313" key="7">
    <source>
        <dbReference type="EMBL" id="OYQ18218.1"/>
    </source>
</evidence>
<dbReference type="PANTHER" id="PTHR32089:SF112">
    <property type="entry name" value="LYSOZYME-LIKE PROTEIN-RELATED"/>
    <property type="match status" value="1"/>
</dbReference>
<dbReference type="Proteomes" id="UP000216361">
    <property type="component" value="Unassembled WGS sequence"/>
</dbReference>
<accession>A0A255XMM0</accession>
<dbReference type="GO" id="GO:0006935">
    <property type="term" value="P:chemotaxis"/>
    <property type="evidence" value="ECO:0007669"/>
    <property type="project" value="InterPro"/>
</dbReference>
<dbReference type="Pfam" id="PF00015">
    <property type="entry name" value="MCPsignal"/>
    <property type="match status" value="1"/>
</dbReference>
<dbReference type="SUPFAM" id="SSF58104">
    <property type="entry name" value="Methyl-accepting chemotaxis protein (MCP) signaling domain"/>
    <property type="match status" value="1"/>
</dbReference>
<keyword evidence="4" id="KW-0812">Transmembrane</keyword>
<evidence type="ECO:0000256" key="1">
    <source>
        <dbReference type="ARBA" id="ARBA00023224"/>
    </source>
</evidence>
<gene>
    <name evidence="7" type="ORF">CHR90_14810</name>
</gene>
<proteinExistence type="inferred from homology"/>
<dbReference type="InterPro" id="IPR004089">
    <property type="entry name" value="MCPsignal_dom"/>
</dbReference>
<sequence length="591" mass="61929">MAECEPLNPAAKSGGLARFGERGPSVARKISLSIRWKVFFIPGVALVALGFLAVLGITTISEQNRVLDQITHVSSAKATEALQLSRAFEQTHAELIRMVAWSAAISDEKILSKVEGDFKAKLGNTKGLLGALPTRYSLNAVEAGLLSGFGDKLQKYEAGANAVLNSVRLDVASSVTLVFTAQNASEAIIANLSEFEAEARRQADAAIQQATEAGQRARSLYLIISGAATLILALIAVIVGQSIAKPVRDMTDAMGRLANDDLDVTIPALHRRDEIGAMAAAVEVFKVNAERVRELTAQQEANRKQAEGIRKQMMTTLAADIEQSVRQAVVAMSDMLSTIRNQSISLARNAEEASQQSVLVAAASEQASSNVSTVAGATNRLADQIERINVKVRESSSIAQEAVSEAARTDRVVGDLVQASGRISEVLRLITDIAERTNLLALNATIEAARAGEAGKGFAVVATEVKSLAQQTAQATEEIAGEINSMRGATDQAAGAIRLIVGTIGRVEQALMVIAEAVSEQGSATADISASVSEAAIGTQAVSRDITGVKHVAEAVGSAAVVVEESTASLGDACRSLQEGVDTLVARLKAA</sequence>
<dbReference type="CDD" id="cd06225">
    <property type="entry name" value="HAMP"/>
    <property type="match status" value="1"/>
</dbReference>
<dbReference type="PRINTS" id="PR00260">
    <property type="entry name" value="CHEMTRNSDUCR"/>
</dbReference>
<dbReference type="SMART" id="SM00283">
    <property type="entry name" value="MA"/>
    <property type="match status" value="1"/>
</dbReference>
<dbReference type="Gene3D" id="1.10.287.950">
    <property type="entry name" value="Methyl-accepting chemotaxis protein"/>
    <property type="match status" value="1"/>
</dbReference>
<reference evidence="7 8" key="1">
    <citation type="submission" date="2017-07" db="EMBL/GenBank/DDBJ databases">
        <title>Elstera cyanobacteriorum sp. nov., a novel bacterium isolated from cyanobacterial aggregates in a eutrophic lake.</title>
        <authorList>
            <person name="Cai H."/>
        </authorList>
    </citation>
    <scope>NUCLEOTIDE SEQUENCE [LARGE SCALE GENOMIC DNA]</scope>
    <source>
        <strain evidence="7 8">TH019</strain>
    </source>
</reference>
<dbReference type="Gene3D" id="6.10.340.10">
    <property type="match status" value="1"/>
</dbReference>
<dbReference type="GO" id="GO:0004888">
    <property type="term" value="F:transmembrane signaling receptor activity"/>
    <property type="evidence" value="ECO:0007669"/>
    <property type="project" value="InterPro"/>
</dbReference>
<evidence type="ECO:0000313" key="8">
    <source>
        <dbReference type="Proteomes" id="UP000216361"/>
    </source>
</evidence>
<dbReference type="EMBL" id="NOXS01000033">
    <property type="protein sequence ID" value="OYQ18218.1"/>
    <property type="molecule type" value="Genomic_DNA"/>
</dbReference>
<feature type="transmembrane region" description="Helical" evidence="4">
    <location>
        <begin position="38"/>
        <end position="60"/>
    </location>
</feature>
<dbReference type="InterPro" id="IPR004090">
    <property type="entry name" value="Chemotax_Me-accpt_rcpt"/>
</dbReference>
<dbReference type="SMART" id="SM00304">
    <property type="entry name" value="HAMP"/>
    <property type="match status" value="1"/>
</dbReference>
<dbReference type="GO" id="GO:0007165">
    <property type="term" value="P:signal transduction"/>
    <property type="evidence" value="ECO:0007669"/>
    <property type="project" value="UniProtKB-KW"/>
</dbReference>
<keyword evidence="8" id="KW-1185">Reference proteome</keyword>
<organism evidence="7 8">
    <name type="scientific">Elstera cyanobacteriorum</name>
    <dbReference type="NCBI Taxonomy" id="2022747"/>
    <lineage>
        <taxon>Bacteria</taxon>
        <taxon>Pseudomonadati</taxon>
        <taxon>Pseudomonadota</taxon>
        <taxon>Alphaproteobacteria</taxon>
        <taxon>Rhodospirillales</taxon>
        <taxon>Rhodospirillaceae</taxon>
        <taxon>Elstera</taxon>
    </lineage>
</organism>
<evidence type="ECO:0000256" key="3">
    <source>
        <dbReference type="PROSITE-ProRule" id="PRU00284"/>
    </source>
</evidence>
<dbReference type="PROSITE" id="PS50111">
    <property type="entry name" value="CHEMOTAXIS_TRANSDUC_2"/>
    <property type="match status" value="1"/>
</dbReference>
<evidence type="ECO:0000256" key="2">
    <source>
        <dbReference type="ARBA" id="ARBA00029447"/>
    </source>
</evidence>
<keyword evidence="4" id="KW-1133">Transmembrane helix</keyword>
<dbReference type="InterPro" id="IPR003660">
    <property type="entry name" value="HAMP_dom"/>
</dbReference>
<comment type="similarity">
    <text evidence="2">Belongs to the methyl-accepting chemotaxis (MCP) protein family.</text>
</comment>
<dbReference type="Pfam" id="PF00672">
    <property type="entry name" value="HAMP"/>
    <property type="match status" value="1"/>
</dbReference>
<evidence type="ECO:0000259" key="5">
    <source>
        <dbReference type="PROSITE" id="PS50111"/>
    </source>
</evidence>
<keyword evidence="1 3" id="KW-0807">Transducer</keyword>
<dbReference type="OrthoDB" id="7293398at2"/>
<feature type="transmembrane region" description="Helical" evidence="4">
    <location>
        <begin position="220"/>
        <end position="240"/>
    </location>
</feature>
<evidence type="ECO:0000259" key="6">
    <source>
        <dbReference type="PROSITE" id="PS50885"/>
    </source>
</evidence>